<dbReference type="InterPro" id="IPR027417">
    <property type="entry name" value="P-loop_NTPase"/>
</dbReference>
<accession>A0A382CPW5</accession>
<organism evidence="1">
    <name type="scientific">marine metagenome</name>
    <dbReference type="NCBI Taxonomy" id="408172"/>
    <lineage>
        <taxon>unclassified sequences</taxon>
        <taxon>metagenomes</taxon>
        <taxon>ecological metagenomes</taxon>
    </lineage>
</organism>
<protein>
    <submittedName>
        <fullName evidence="1">Uncharacterized protein</fullName>
    </submittedName>
</protein>
<dbReference type="SUPFAM" id="SSF52540">
    <property type="entry name" value="P-loop containing nucleoside triphosphate hydrolases"/>
    <property type="match status" value="1"/>
</dbReference>
<dbReference type="AlphaFoldDB" id="A0A382CPW5"/>
<dbReference type="EMBL" id="UINC01035465">
    <property type="protein sequence ID" value="SVB27909.1"/>
    <property type="molecule type" value="Genomic_DNA"/>
</dbReference>
<name>A0A382CPW5_9ZZZZ</name>
<dbReference type="Gene3D" id="3.40.50.300">
    <property type="entry name" value="P-loop containing nucleotide triphosphate hydrolases"/>
    <property type="match status" value="1"/>
</dbReference>
<proteinExistence type="predicted"/>
<evidence type="ECO:0000313" key="1">
    <source>
        <dbReference type="EMBL" id="SVB27909.1"/>
    </source>
</evidence>
<reference evidence="1" key="1">
    <citation type="submission" date="2018-05" db="EMBL/GenBank/DDBJ databases">
        <authorList>
            <person name="Lanie J.A."/>
            <person name="Ng W.-L."/>
            <person name="Kazmierczak K.M."/>
            <person name="Andrzejewski T.M."/>
            <person name="Davidsen T.M."/>
            <person name="Wayne K.J."/>
            <person name="Tettelin H."/>
            <person name="Glass J.I."/>
            <person name="Rusch D."/>
            <person name="Podicherti R."/>
            <person name="Tsui H.-C.T."/>
            <person name="Winkler M.E."/>
        </authorList>
    </citation>
    <scope>NUCLEOTIDE SEQUENCE</scope>
</reference>
<gene>
    <name evidence="1" type="ORF">METZ01_LOCUS180763</name>
</gene>
<sequence length="32" mass="3594">MLLQLRIENLATIKEIDVEFNKGFSILTGETG</sequence>
<feature type="non-terminal residue" evidence="1">
    <location>
        <position position="32"/>
    </location>
</feature>